<feature type="domain" description="TPM" evidence="2">
    <location>
        <begin position="39"/>
        <end position="164"/>
    </location>
</feature>
<name>A0ABT3IT33_9BACT</name>
<evidence type="ECO:0000259" key="2">
    <source>
        <dbReference type="Pfam" id="PF04536"/>
    </source>
</evidence>
<protein>
    <submittedName>
        <fullName evidence="3">TPM domain-containing protein</fullName>
    </submittedName>
</protein>
<evidence type="ECO:0000256" key="1">
    <source>
        <dbReference type="SAM" id="SignalP"/>
    </source>
</evidence>
<dbReference type="Gene3D" id="3.10.310.50">
    <property type="match status" value="1"/>
</dbReference>
<evidence type="ECO:0000313" key="4">
    <source>
        <dbReference type="Proteomes" id="UP001207742"/>
    </source>
</evidence>
<dbReference type="Pfam" id="PF04536">
    <property type="entry name" value="TPM_phosphatase"/>
    <property type="match status" value="1"/>
</dbReference>
<proteinExistence type="predicted"/>
<dbReference type="RefSeq" id="WP_264733947.1">
    <property type="nucleotide sequence ID" value="NZ_JAPDNR010000001.1"/>
</dbReference>
<keyword evidence="4" id="KW-1185">Reference proteome</keyword>
<dbReference type="EMBL" id="JAPDNS010000002">
    <property type="protein sequence ID" value="MCW3487137.1"/>
    <property type="molecule type" value="Genomic_DNA"/>
</dbReference>
<organism evidence="3 4">
    <name type="scientific">Chitinophaga nivalis</name>
    <dbReference type="NCBI Taxonomy" id="2991709"/>
    <lineage>
        <taxon>Bacteria</taxon>
        <taxon>Pseudomonadati</taxon>
        <taxon>Bacteroidota</taxon>
        <taxon>Chitinophagia</taxon>
        <taxon>Chitinophagales</taxon>
        <taxon>Chitinophagaceae</taxon>
        <taxon>Chitinophaga</taxon>
    </lineage>
</organism>
<gene>
    <name evidence="3" type="ORF">OL497_24775</name>
</gene>
<feature type="signal peptide" evidence="1">
    <location>
        <begin position="1"/>
        <end position="20"/>
    </location>
</feature>
<dbReference type="PANTHER" id="PTHR30373">
    <property type="entry name" value="UPF0603 PROTEIN YGCG"/>
    <property type="match status" value="1"/>
</dbReference>
<accession>A0ABT3IT33</accession>
<evidence type="ECO:0000313" key="3">
    <source>
        <dbReference type="EMBL" id="MCW3487137.1"/>
    </source>
</evidence>
<dbReference type="Proteomes" id="UP001207742">
    <property type="component" value="Unassembled WGS sequence"/>
</dbReference>
<keyword evidence="1" id="KW-0732">Signal</keyword>
<dbReference type="InterPro" id="IPR007621">
    <property type="entry name" value="TPM_dom"/>
</dbReference>
<sequence length="170" mass="18829">MLFIRLFFPLFLLISQPVISATAQTPVNRVDTPIITSAINDYEDLYTAGEEASLDSLLHAFQQRTGIRVILVTLPAGMTTKDSVDTFVHHLFSEWTAPIDQKEKGILIGISKTYRKMRIENGYAITGILSDAATQTIINTGFIPGFKTGRYYDGTLTGLQTLITALDKQL</sequence>
<comment type="caution">
    <text evidence="3">The sequence shown here is derived from an EMBL/GenBank/DDBJ whole genome shotgun (WGS) entry which is preliminary data.</text>
</comment>
<dbReference type="PANTHER" id="PTHR30373:SF2">
    <property type="entry name" value="UPF0603 PROTEIN YGCG"/>
    <property type="match status" value="1"/>
</dbReference>
<feature type="chain" id="PRO_5046663855" evidence="1">
    <location>
        <begin position="21"/>
        <end position="170"/>
    </location>
</feature>
<reference evidence="3 4" key="1">
    <citation type="submission" date="2022-10" db="EMBL/GenBank/DDBJ databases">
        <title>Chitinophaga nivalis PC15 sp. nov., isolated from Pyeongchang county, South Korea.</title>
        <authorList>
            <person name="Trinh H.N."/>
        </authorList>
    </citation>
    <scope>NUCLEOTIDE SEQUENCE [LARGE SCALE GENOMIC DNA]</scope>
    <source>
        <strain evidence="3 4">PC14</strain>
    </source>
</reference>